<protein>
    <submittedName>
        <fullName evidence="1">Uncharacterized protein</fullName>
    </submittedName>
</protein>
<organism evidence="1 2">
    <name type="scientific">Pseudomonas fluorescens</name>
    <dbReference type="NCBI Taxonomy" id="294"/>
    <lineage>
        <taxon>Bacteria</taxon>
        <taxon>Pseudomonadati</taxon>
        <taxon>Pseudomonadota</taxon>
        <taxon>Gammaproteobacteria</taxon>
        <taxon>Pseudomonadales</taxon>
        <taxon>Pseudomonadaceae</taxon>
        <taxon>Pseudomonas</taxon>
    </lineage>
</organism>
<dbReference type="RefSeq" id="WP_150659119.1">
    <property type="nucleotide sequence ID" value="NZ_CABVJH010000020.1"/>
</dbReference>
<sequence>MAIFIRLAEMPKWYDFKNYSSVSRFDAVEWFRQLVQRRYLISLLEARNRTPSALLKKVISKIFAWAVKNMRGIAVEDTDIPNFFGIHGYAQYLADRQRGVISLTPRHLHEHANTAPDDAHPSEKCSTAMHKSTSESVHISESIDAPLLLRDVKGSAEKIAVAHVDLRQPIALALKNFEIWFSEAKATMELQTGKAPIPRIRRWTRYGLLPYLDLLIWQMETGARISDEVMALAVHFGGHRSAGNLRSTTVIRAKELMNNNGLDILLELAVTEAAARRPIKLEN</sequence>
<dbReference type="EMBL" id="CABVJH010000020">
    <property type="protein sequence ID" value="VVQ38463.1"/>
    <property type="molecule type" value="Genomic_DNA"/>
</dbReference>
<evidence type="ECO:0000313" key="1">
    <source>
        <dbReference type="EMBL" id="VVQ38463.1"/>
    </source>
</evidence>
<dbReference type="Pfam" id="PF19924">
    <property type="entry name" value="DUF6387"/>
    <property type="match status" value="1"/>
</dbReference>
<name>A0A5E7WTU2_PSEFL</name>
<reference evidence="1 2" key="1">
    <citation type="submission" date="2019-09" db="EMBL/GenBank/DDBJ databases">
        <authorList>
            <person name="Chandra G."/>
            <person name="Truman W A."/>
        </authorList>
    </citation>
    <scope>NUCLEOTIDE SEQUENCE [LARGE SCALE GENOMIC DNA]</scope>
    <source>
        <strain evidence="1">PS943</strain>
    </source>
</reference>
<proteinExistence type="predicted"/>
<evidence type="ECO:0000313" key="2">
    <source>
        <dbReference type="Proteomes" id="UP000325645"/>
    </source>
</evidence>
<accession>A0A5E7WTU2</accession>
<gene>
    <name evidence="1" type="ORF">PS943_05907</name>
</gene>
<dbReference type="InterPro" id="IPR045664">
    <property type="entry name" value="DUF6387"/>
</dbReference>
<dbReference type="AlphaFoldDB" id="A0A5E7WTU2"/>
<dbReference type="Proteomes" id="UP000325645">
    <property type="component" value="Unassembled WGS sequence"/>
</dbReference>